<dbReference type="Gene3D" id="1.10.287.70">
    <property type="match status" value="1"/>
</dbReference>
<dbReference type="InterPro" id="IPR000595">
    <property type="entry name" value="cNMP-bd_dom"/>
</dbReference>
<feature type="region of interest" description="Disordered" evidence="10">
    <location>
        <begin position="863"/>
        <end position="920"/>
    </location>
</feature>
<dbReference type="PANTHER" id="PTHR45743:SF2">
    <property type="entry name" value="POTASSIUM CHANNEL AKT1"/>
    <property type="match status" value="1"/>
</dbReference>
<evidence type="ECO:0000256" key="3">
    <source>
        <dbReference type="ARBA" id="ARBA00022448"/>
    </source>
</evidence>
<evidence type="ECO:0000256" key="7">
    <source>
        <dbReference type="ARBA" id="ARBA00022989"/>
    </source>
</evidence>
<evidence type="ECO:0000313" key="13">
    <source>
        <dbReference type="EMBL" id="GLI60958.1"/>
    </source>
</evidence>
<feature type="transmembrane region" description="Helical" evidence="11">
    <location>
        <begin position="465"/>
        <end position="486"/>
    </location>
</feature>
<feature type="compositionally biased region" description="Gly residues" evidence="10">
    <location>
        <begin position="49"/>
        <end position="60"/>
    </location>
</feature>
<dbReference type="SMART" id="SM00100">
    <property type="entry name" value="cNMP"/>
    <property type="match status" value="1"/>
</dbReference>
<keyword evidence="6" id="KW-0851">Voltage-gated channel</keyword>
<feature type="compositionally biased region" description="Polar residues" evidence="10">
    <location>
        <begin position="174"/>
        <end position="188"/>
    </location>
</feature>
<evidence type="ECO:0000256" key="8">
    <source>
        <dbReference type="ARBA" id="ARBA00023065"/>
    </source>
</evidence>
<feature type="region of interest" description="Disordered" evidence="10">
    <location>
        <begin position="30"/>
        <end position="89"/>
    </location>
</feature>
<dbReference type="EMBL" id="BSDZ01000009">
    <property type="protein sequence ID" value="GLI60958.1"/>
    <property type="molecule type" value="Genomic_DNA"/>
</dbReference>
<feature type="transmembrane region" description="Helical" evidence="11">
    <location>
        <begin position="434"/>
        <end position="453"/>
    </location>
</feature>
<comment type="subcellular location">
    <subcellularLocation>
        <location evidence="1">Membrane</location>
        <topology evidence="1">Multi-pass membrane protein</topology>
    </subcellularLocation>
</comment>
<dbReference type="Proteomes" id="UP001165090">
    <property type="component" value="Unassembled WGS sequence"/>
</dbReference>
<dbReference type="InterPro" id="IPR014710">
    <property type="entry name" value="RmlC-like_jellyroll"/>
</dbReference>
<dbReference type="Gene3D" id="1.10.287.630">
    <property type="entry name" value="Helix hairpin bin"/>
    <property type="match status" value="1"/>
</dbReference>
<keyword evidence="7 11" id="KW-1133">Transmembrane helix</keyword>
<feature type="transmembrane region" description="Helical" evidence="11">
    <location>
        <begin position="270"/>
        <end position="291"/>
    </location>
</feature>
<accession>A0ABQ5RUP7</accession>
<keyword evidence="6" id="KW-0407">Ion channel</keyword>
<dbReference type="InterPro" id="IPR005821">
    <property type="entry name" value="Ion_trans_dom"/>
</dbReference>
<protein>
    <recommendedName>
        <fullName evidence="12">Cyclic nucleotide-binding domain-containing protein</fullName>
    </recommendedName>
</protein>
<organism evidence="13 14">
    <name type="scientific">Volvox africanus</name>
    <dbReference type="NCBI Taxonomy" id="51714"/>
    <lineage>
        <taxon>Eukaryota</taxon>
        <taxon>Viridiplantae</taxon>
        <taxon>Chlorophyta</taxon>
        <taxon>core chlorophytes</taxon>
        <taxon>Chlorophyceae</taxon>
        <taxon>CS clade</taxon>
        <taxon>Chlamydomonadales</taxon>
        <taxon>Volvocaceae</taxon>
        <taxon>Volvox</taxon>
    </lineage>
</organism>
<proteinExistence type="inferred from homology"/>
<evidence type="ECO:0000313" key="14">
    <source>
        <dbReference type="Proteomes" id="UP001165090"/>
    </source>
</evidence>
<evidence type="ECO:0000256" key="10">
    <source>
        <dbReference type="SAM" id="MobiDB-lite"/>
    </source>
</evidence>
<evidence type="ECO:0000256" key="6">
    <source>
        <dbReference type="ARBA" id="ARBA00022882"/>
    </source>
</evidence>
<sequence>MNGQHSIELNTVSNRGRLYNAVEVGGDTPAVTNQAEAGNLGGDALRSSGGAGHGRGGAGGASVAPPPPLSQVGSQRSGRNNNSAPRALGRTSMIIFKSLQQGGRDLIDQGKLRAHWLSNTLVKRSEAQDYVNEDDQGVVTLLARHVVVPAAAWQKLGADDGQFWQPNGPGDFARNSNATPHRAVTSSDNRPEEQGNPASTSNPREGKPCRSIFCISVIQPYAPFAVFWTTGILLLDLTYTAFWVPMNVGFCTSEYGKWPSGCTTSDLVGGALYLLNTLFGFQIGLVATYGIRKRTVVDGKMVAWLYVRYGRFLVDVLASVPLVYLVVVLAGQTHFRLNKVWVNCLSLLRLLRMVRLLRISKVVYTDSLSGRFQDIWLARKLSVTGLYSMFLAYLLAVLINLFACIMVLCAYFEGYDKSWMTAVDWTDLPDASPIYQWYCAVYWMIVTATTTGFGDFAPRSVAEQVVANVVMVGGMIMFGVLVASIGQALSRATREAHQAYNARQKIIRVMEWGEHRQLPEHIRKQVQNYFVDKYGQKEEAVIDVTMMAALPSRLRCNVARALCAPLVSAVHIFSSLPENVQTLLAEIMRPIRLPAGEDLCQQGDVTNCLWILQEGTVQAARYKEDSVTLDSAMLPRLLGESVLLAEGVEASRVRPWTLRTVTPCKLWGITIGELYPLMRMYPAIGEEAAKYVKDEAGREFMKQALGRSNSLQESNTPDAPWCEVAAVIARQLQNVSDVKAKKLILELTNAADGILQARLQQLLVGSSSSMRRDTGIHSATVQAETTTAAAAPPPPAAGGTTGGLDFPVAAPNAACIGAADNPQQQQQQQPPVSPALARASVRPVNTVFATPTAAAALEAALRGHAARPGQHRDPGAQQPHPQPLNGPGLGPPGVSEQQGTSVANRGVARLSPQPSTASSLTAVRCPGCQRCICPSCGQGTDSVAPLAAPAPTPTPAAAAAAATAARPGVVGPGKRAWVSRVDTLRRVSIGPRADHLWVSERNSMDRRPGALSMMSDE</sequence>
<comment type="similarity">
    <text evidence="2">Belongs to the potassium channel family. Plant (TC 1.A.1.4) subfamily.</text>
</comment>
<feature type="compositionally biased region" description="Low complexity" evidence="10">
    <location>
        <begin position="877"/>
        <end position="886"/>
    </location>
</feature>
<comment type="caution">
    <text evidence="13">The sequence shown here is derived from an EMBL/GenBank/DDBJ whole genome shotgun (WGS) entry which is preliminary data.</text>
</comment>
<evidence type="ECO:0000256" key="9">
    <source>
        <dbReference type="ARBA" id="ARBA00023136"/>
    </source>
</evidence>
<keyword evidence="5" id="KW-0630">Potassium</keyword>
<dbReference type="PROSITE" id="PS50042">
    <property type="entry name" value="CNMP_BINDING_3"/>
    <property type="match status" value="1"/>
</dbReference>
<dbReference type="SUPFAM" id="SSF51206">
    <property type="entry name" value="cAMP-binding domain-like"/>
    <property type="match status" value="1"/>
</dbReference>
<dbReference type="InterPro" id="IPR018490">
    <property type="entry name" value="cNMP-bd_dom_sf"/>
</dbReference>
<dbReference type="CDD" id="cd00038">
    <property type="entry name" value="CAP_ED"/>
    <property type="match status" value="1"/>
</dbReference>
<evidence type="ECO:0000256" key="11">
    <source>
        <dbReference type="SAM" id="Phobius"/>
    </source>
</evidence>
<feature type="compositionally biased region" description="Polar residues" evidence="10">
    <location>
        <begin position="71"/>
        <end position="84"/>
    </location>
</feature>
<keyword evidence="4 11" id="KW-0812">Transmembrane</keyword>
<feature type="region of interest" description="Disordered" evidence="10">
    <location>
        <begin position="164"/>
        <end position="205"/>
    </location>
</feature>
<keyword evidence="9 11" id="KW-0472">Membrane</keyword>
<dbReference type="Pfam" id="PF00520">
    <property type="entry name" value="Ion_trans"/>
    <property type="match status" value="1"/>
</dbReference>
<dbReference type="PANTHER" id="PTHR45743">
    <property type="entry name" value="POTASSIUM CHANNEL AKT1"/>
    <property type="match status" value="1"/>
</dbReference>
<gene>
    <name evidence="13" type="ORF">VaNZ11_003210</name>
</gene>
<dbReference type="Gene3D" id="2.60.120.10">
    <property type="entry name" value="Jelly Rolls"/>
    <property type="match status" value="1"/>
</dbReference>
<reference evidence="13 14" key="1">
    <citation type="journal article" date="2023" name="IScience">
        <title>Expanded male sex-determining region conserved during the evolution of homothallism in the green alga Volvox.</title>
        <authorList>
            <person name="Yamamoto K."/>
            <person name="Matsuzaki R."/>
            <person name="Mahakham W."/>
            <person name="Heman W."/>
            <person name="Sekimoto H."/>
            <person name="Kawachi M."/>
            <person name="Minakuchi Y."/>
            <person name="Toyoda A."/>
            <person name="Nozaki H."/>
        </authorList>
    </citation>
    <scope>NUCLEOTIDE SEQUENCE [LARGE SCALE GENOMIC DNA]</scope>
    <source>
        <strain evidence="13 14">NIES-4468</strain>
    </source>
</reference>
<dbReference type="Pfam" id="PF00027">
    <property type="entry name" value="cNMP_binding"/>
    <property type="match status" value="1"/>
</dbReference>
<keyword evidence="8" id="KW-0406">Ion transport</keyword>
<keyword evidence="5" id="KW-0631">Potassium channel</keyword>
<evidence type="ECO:0000256" key="4">
    <source>
        <dbReference type="ARBA" id="ARBA00022692"/>
    </source>
</evidence>
<keyword evidence="14" id="KW-1185">Reference proteome</keyword>
<feature type="region of interest" description="Disordered" evidence="10">
    <location>
        <begin position="785"/>
        <end position="805"/>
    </location>
</feature>
<evidence type="ECO:0000256" key="1">
    <source>
        <dbReference type="ARBA" id="ARBA00004141"/>
    </source>
</evidence>
<dbReference type="InterPro" id="IPR045319">
    <property type="entry name" value="KAT/AKT"/>
</dbReference>
<feature type="domain" description="Cyclic nucleotide-binding" evidence="12">
    <location>
        <begin position="572"/>
        <end position="669"/>
    </location>
</feature>
<keyword evidence="5" id="KW-0633">Potassium transport</keyword>
<evidence type="ECO:0000256" key="5">
    <source>
        <dbReference type="ARBA" id="ARBA00022826"/>
    </source>
</evidence>
<dbReference type="SUPFAM" id="SSF81324">
    <property type="entry name" value="Voltage-gated potassium channels"/>
    <property type="match status" value="1"/>
</dbReference>
<evidence type="ECO:0000256" key="2">
    <source>
        <dbReference type="ARBA" id="ARBA00007929"/>
    </source>
</evidence>
<feature type="transmembrane region" description="Helical" evidence="11">
    <location>
        <begin position="390"/>
        <end position="414"/>
    </location>
</feature>
<name>A0ABQ5RUP7_9CHLO</name>
<evidence type="ECO:0000259" key="12">
    <source>
        <dbReference type="PROSITE" id="PS50042"/>
    </source>
</evidence>
<feature type="transmembrane region" description="Helical" evidence="11">
    <location>
        <begin position="312"/>
        <end position="334"/>
    </location>
</feature>
<keyword evidence="3" id="KW-0813">Transport</keyword>